<accession>A0A7K1XYY4</accession>
<organism evidence="1 2">
    <name type="scientific">Hufsiella ginkgonis</name>
    <dbReference type="NCBI Taxonomy" id="2695274"/>
    <lineage>
        <taxon>Bacteria</taxon>
        <taxon>Pseudomonadati</taxon>
        <taxon>Bacteroidota</taxon>
        <taxon>Sphingobacteriia</taxon>
        <taxon>Sphingobacteriales</taxon>
        <taxon>Sphingobacteriaceae</taxon>
        <taxon>Hufsiella</taxon>
    </lineage>
</organism>
<proteinExistence type="predicted"/>
<evidence type="ECO:0000313" key="1">
    <source>
        <dbReference type="EMBL" id="MXV16170.1"/>
    </source>
</evidence>
<evidence type="ECO:0008006" key="3">
    <source>
        <dbReference type="Google" id="ProtNLM"/>
    </source>
</evidence>
<dbReference type="Proteomes" id="UP000451233">
    <property type="component" value="Unassembled WGS sequence"/>
</dbReference>
<dbReference type="EMBL" id="WVHS01000003">
    <property type="protein sequence ID" value="MXV16170.1"/>
    <property type="molecule type" value="Genomic_DNA"/>
</dbReference>
<dbReference type="AlphaFoldDB" id="A0A7K1XYY4"/>
<comment type="caution">
    <text evidence="1">The sequence shown here is derived from an EMBL/GenBank/DDBJ whole genome shotgun (WGS) entry which is preliminary data.</text>
</comment>
<gene>
    <name evidence="1" type="ORF">GS398_12715</name>
</gene>
<keyword evidence="2" id="KW-1185">Reference proteome</keyword>
<name>A0A7K1XYY4_9SPHI</name>
<evidence type="ECO:0000313" key="2">
    <source>
        <dbReference type="Proteomes" id="UP000451233"/>
    </source>
</evidence>
<sequence>MPNKFILKCLGLYTKIRHANVPVIYRYFYRDTYYCQLNQLRYIIKDYIIKKPYKEIETQGEFGQELIFVLPFAYWHYKNGTLKSTTSSNYTKEIYFFSPDHREKFTVRSNEGNYNFEMPRILHSQNYDIGKWERVPLKETYKNDIYVYEKPILIIANRYNMEWDGQPVSFFSIQLLDYMIGKLKDHFTIIYNRPQAANITNDNSDIFSLEEFDWLAQEHPEVILLDDLYKENKANATSFNHLQLMVYANCDHFISTHGGTGTLASYFGGINLLLSKQGGEHFFGDFDTVFPMLSGARILLARNDEEVIGHIERTFVPLTQQFD</sequence>
<protein>
    <recommendedName>
        <fullName evidence="3">Glycosyltransferase family 9 protein</fullName>
    </recommendedName>
</protein>
<dbReference type="RefSeq" id="WP_160907186.1">
    <property type="nucleotide sequence ID" value="NZ_WVHS01000003.1"/>
</dbReference>
<reference evidence="1 2" key="1">
    <citation type="submission" date="2019-11" db="EMBL/GenBank/DDBJ databases">
        <title>Pedobacter sp. HMF7056 Genome sequencing and assembly.</title>
        <authorList>
            <person name="Kang H."/>
            <person name="Kim H."/>
            <person name="Joh K."/>
        </authorList>
    </citation>
    <scope>NUCLEOTIDE SEQUENCE [LARGE SCALE GENOMIC DNA]</scope>
    <source>
        <strain evidence="1 2">HMF7056</strain>
    </source>
</reference>